<organism evidence="1 2">
    <name type="scientific">Mycena rosella</name>
    <name type="common">Pink bonnet</name>
    <name type="synonym">Agaricus rosellus</name>
    <dbReference type="NCBI Taxonomy" id="1033263"/>
    <lineage>
        <taxon>Eukaryota</taxon>
        <taxon>Fungi</taxon>
        <taxon>Dikarya</taxon>
        <taxon>Basidiomycota</taxon>
        <taxon>Agaricomycotina</taxon>
        <taxon>Agaricomycetes</taxon>
        <taxon>Agaricomycetidae</taxon>
        <taxon>Agaricales</taxon>
        <taxon>Marasmiineae</taxon>
        <taxon>Mycenaceae</taxon>
        <taxon>Mycena</taxon>
    </lineage>
</organism>
<evidence type="ECO:0000313" key="1">
    <source>
        <dbReference type="EMBL" id="KAJ7699271.1"/>
    </source>
</evidence>
<accession>A0AAD7DTC7</accession>
<proteinExistence type="predicted"/>
<evidence type="ECO:0000313" key="2">
    <source>
        <dbReference type="Proteomes" id="UP001221757"/>
    </source>
</evidence>
<dbReference type="AlphaFoldDB" id="A0AAD7DTC7"/>
<reference evidence="1" key="1">
    <citation type="submission" date="2023-03" db="EMBL/GenBank/DDBJ databases">
        <title>Massive genome expansion in bonnet fungi (Mycena s.s.) driven by repeated elements and novel gene families across ecological guilds.</title>
        <authorList>
            <consortium name="Lawrence Berkeley National Laboratory"/>
            <person name="Harder C.B."/>
            <person name="Miyauchi S."/>
            <person name="Viragh M."/>
            <person name="Kuo A."/>
            <person name="Thoen E."/>
            <person name="Andreopoulos B."/>
            <person name="Lu D."/>
            <person name="Skrede I."/>
            <person name="Drula E."/>
            <person name="Henrissat B."/>
            <person name="Morin E."/>
            <person name="Kohler A."/>
            <person name="Barry K."/>
            <person name="LaButti K."/>
            <person name="Morin E."/>
            <person name="Salamov A."/>
            <person name="Lipzen A."/>
            <person name="Mereny Z."/>
            <person name="Hegedus B."/>
            <person name="Baldrian P."/>
            <person name="Stursova M."/>
            <person name="Weitz H."/>
            <person name="Taylor A."/>
            <person name="Grigoriev I.V."/>
            <person name="Nagy L.G."/>
            <person name="Martin F."/>
            <person name="Kauserud H."/>
        </authorList>
    </citation>
    <scope>NUCLEOTIDE SEQUENCE</scope>
    <source>
        <strain evidence="1">CBHHK067</strain>
    </source>
</reference>
<dbReference type="Proteomes" id="UP001221757">
    <property type="component" value="Unassembled WGS sequence"/>
</dbReference>
<name>A0AAD7DTC7_MYCRO</name>
<comment type="caution">
    <text evidence="1">The sequence shown here is derived from an EMBL/GenBank/DDBJ whole genome shotgun (WGS) entry which is preliminary data.</text>
</comment>
<gene>
    <name evidence="1" type="ORF">B0H17DRAFT_1049319</name>
</gene>
<protein>
    <recommendedName>
        <fullName evidence="3">F-box domain-containing protein</fullName>
    </recommendedName>
</protein>
<dbReference type="EMBL" id="JARKIE010000023">
    <property type="protein sequence ID" value="KAJ7699271.1"/>
    <property type="molecule type" value="Genomic_DNA"/>
</dbReference>
<evidence type="ECO:0008006" key="3">
    <source>
        <dbReference type="Google" id="ProtNLM"/>
    </source>
</evidence>
<keyword evidence="2" id="KW-1185">Reference proteome</keyword>
<sequence length="178" mass="20101">MPMATLLQLPPEICAHVCADVERADLVTLCTISRVFRDQAQRLMYRAVDLQDCAPQDLRSWCLAVTRHPQLAERVHKLILSFPSTFPFHRTLRKWAEPLPDVSISKNSLFFQPASLPRTSQFKDGLSINALSALPHSPTPTSGALSYPNFGVPKRRYRFFPFLHPTPISRVTTTSSQT</sequence>